<dbReference type="InterPro" id="IPR027256">
    <property type="entry name" value="P-typ_ATPase_IB"/>
</dbReference>
<dbReference type="SFLD" id="SFLDG00002">
    <property type="entry name" value="C1.7:_P-type_atpase_like"/>
    <property type="match status" value="1"/>
</dbReference>
<dbReference type="Pfam" id="PF00122">
    <property type="entry name" value="E1-E2_ATPase"/>
    <property type="match status" value="1"/>
</dbReference>
<keyword evidence="6 21" id="KW-0812">Transmembrane</keyword>
<evidence type="ECO:0000313" key="23">
    <source>
        <dbReference type="EMBL" id="SET41635.1"/>
    </source>
</evidence>
<evidence type="ECO:0000256" key="16">
    <source>
        <dbReference type="ARBA" id="ARBA00023065"/>
    </source>
</evidence>
<feature type="transmembrane region" description="Helical" evidence="21">
    <location>
        <begin position="369"/>
        <end position="389"/>
    </location>
</feature>
<organism evidence="23 24">
    <name type="scientific">Thomasclavelia cocleata</name>
    <dbReference type="NCBI Taxonomy" id="69824"/>
    <lineage>
        <taxon>Bacteria</taxon>
        <taxon>Bacillati</taxon>
        <taxon>Bacillota</taxon>
        <taxon>Erysipelotrichia</taxon>
        <taxon>Erysipelotrichales</taxon>
        <taxon>Coprobacillaceae</taxon>
        <taxon>Thomasclavelia</taxon>
    </lineage>
</organism>
<accession>A0A1I0E8S6</accession>
<keyword evidence="14 21" id="KW-1133">Transmembrane helix</keyword>
<feature type="transmembrane region" description="Helical" evidence="21">
    <location>
        <begin position="344"/>
        <end position="363"/>
    </location>
</feature>
<dbReference type="SUPFAM" id="SSF81653">
    <property type="entry name" value="Calcium ATPase, transduction domain A"/>
    <property type="match status" value="1"/>
</dbReference>
<comment type="catalytic activity">
    <reaction evidence="20">
        <text>Cu(+)(in) + ATP + H2O = Cu(+)(out) + ADP + phosphate + H(+)</text>
        <dbReference type="Rhea" id="RHEA:25792"/>
        <dbReference type="ChEBI" id="CHEBI:15377"/>
        <dbReference type="ChEBI" id="CHEBI:15378"/>
        <dbReference type="ChEBI" id="CHEBI:30616"/>
        <dbReference type="ChEBI" id="CHEBI:43474"/>
        <dbReference type="ChEBI" id="CHEBI:49552"/>
        <dbReference type="ChEBI" id="CHEBI:456216"/>
        <dbReference type="EC" id="7.2.2.8"/>
    </reaction>
</comment>
<dbReference type="PROSITE" id="PS50846">
    <property type="entry name" value="HMA_2"/>
    <property type="match status" value="2"/>
</dbReference>
<evidence type="ECO:0000256" key="8">
    <source>
        <dbReference type="ARBA" id="ARBA00022737"/>
    </source>
</evidence>
<keyword evidence="16" id="KW-0406">Ion transport</keyword>
<evidence type="ECO:0000256" key="3">
    <source>
        <dbReference type="ARBA" id="ARBA00012517"/>
    </source>
</evidence>
<reference evidence="24" key="1">
    <citation type="submission" date="2016-10" db="EMBL/GenBank/DDBJ databases">
        <authorList>
            <person name="Varghese N."/>
            <person name="Submissions S."/>
        </authorList>
    </citation>
    <scope>NUCLEOTIDE SEQUENCE [LARGE SCALE GENOMIC DNA]</scope>
    <source>
        <strain evidence="24">DSM 1551</strain>
    </source>
</reference>
<evidence type="ECO:0000256" key="9">
    <source>
        <dbReference type="ARBA" id="ARBA00022741"/>
    </source>
</evidence>
<dbReference type="CDD" id="cd00371">
    <property type="entry name" value="HMA"/>
    <property type="match status" value="2"/>
</dbReference>
<dbReference type="InterPro" id="IPR017969">
    <property type="entry name" value="Heavy-metal-associated_CS"/>
</dbReference>
<evidence type="ECO:0000256" key="1">
    <source>
        <dbReference type="ARBA" id="ARBA00004651"/>
    </source>
</evidence>
<gene>
    <name evidence="23" type="ORF">SAMN04489758_1108</name>
</gene>
<dbReference type="GO" id="GO:0005524">
    <property type="term" value="F:ATP binding"/>
    <property type="evidence" value="ECO:0007669"/>
    <property type="project" value="UniProtKB-UniRule"/>
</dbReference>
<dbReference type="PANTHER" id="PTHR43520:SF8">
    <property type="entry name" value="P-TYPE CU(+) TRANSPORTER"/>
    <property type="match status" value="1"/>
</dbReference>
<evidence type="ECO:0000256" key="6">
    <source>
        <dbReference type="ARBA" id="ARBA00022692"/>
    </source>
</evidence>
<dbReference type="InterPro" id="IPR059000">
    <property type="entry name" value="ATPase_P-type_domA"/>
</dbReference>
<dbReference type="RefSeq" id="WP_092353413.1">
    <property type="nucleotide sequence ID" value="NZ_FOIN01000010.1"/>
</dbReference>
<evidence type="ECO:0000256" key="4">
    <source>
        <dbReference type="ARBA" id="ARBA00015102"/>
    </source>
</evidence>
<dbReference type="SFLD" id="SFLDS00003">
    <property type="entry name" value="Haloacid_Dehalogenase"/>
    <property type="match status" value="1"/>
</dbReference>
<dbReference type="InterPro" id="IPR036412">
    <property type="entry name" value="HAD-like_sf"/>
</dbReference>
<keyword evidence="13" id="KW-1278">Translocase</keyword>
<evidence type="ECO:0000256" key="13">
    <source>
        <dbReference type="ARBA" id="ARBA00022967"/>
    </source>
</evidence>
<dbReference type="InterPro" id="IPR044492">
    <property type="entry name" value="P_typ_ATPase_HD_dom"/>
</dbReference>
<dbReference type="SUPFAM" id="SSF56784">
    <property type="entry name" value="HAD-like"/>
    <property type="match status" value="1"/>
</dbReference>
<dbReference type="PANTHER" id="PTHR43520">
    <property type="entry name" value="ATP7, ISOFORM B"/>
    <property type="match status" value="1"/>
</dbReference>
<evidence type="ECO:0000256" key="2">
    <source>
        <dbReference type="ARBA" id="ARBA00006024"/>
    </source>
</evidence>
<dbReference type="GO" id="GO:0005886">
    <property type="term" value="C:plasma membrane"/>
    <property type="evidence" value="ECO:0007669"/>
    <property type="project" value="UniProtKB-SubCell"/>
</dbReference>
<evidence type="ECO:0000256" key="18">
    <source>
        <dbReference type="ARBA" id="ARBA00029719"/>
    </source>
</evidence>
<dbReference type="GO" id="GO:0140581">
    <property type="term" value="F:P-type monovalent copper transporter activity"/>
    <property type="evidence" value="ECO:0007669"/>
    <property type="project" value="UniProtKB-EC"/>
</dbReference>
<dbReference type="PRINTS" id="PR00119">
    <property type="entry name" value="CATATPASE"/>
</dbReference>
<dbReference type="CDD" id="cd02094">
    <property type="entry name" value="P-type_ATPase_Cu-like"/>
    <property type="match status" value="1"/>
</dbReference>
<dbReference type="InterPro" id="IPR006122">
    <property type="entry name" value="HMA_Cu_ion-bd"/>
</dbReference>
<dbReference type="FunFam" id="3.30.70.100:FF:000001">
    <property type="entry name" value="ATPase copper transporting beta"/>
    <property type="match status" value="1"/>
</dbReference>
<dbReference type="InterPro" id="IPR008250">
    <property type="entry name" value="ATPase_P-typ_transduc_dom_A_sf"/>
</dbReference>
<dbReference type="InterPro" id="IPR036163">
    <property type="entry name" value="HMA_dom_sf"/>
</dbReference>
<protein>
    <recommendedName>
        <fullName evidence="4">Copper-exporting P-type ATPase</fullName>
        <ecNumber evidence="3">7.2.2.8</ecNumber>
    </recommendedName>
    <alternativeName>
        <fullName evidence="18">Copper-exporting P-type ATPase A</fullName>
    </alternativeName>
    <alternativeName>
        <fullName evidence="19">Cu(+)-exporting ATPase</fullName>
    </alternativeName>
</protein>
<dbReference type="SUPFAM" id="SSF55008">
    <property type="entry name" value="HMA, heavy metal-associated domain"/>
    <property type="match status" value="2"/>
</dbReference>
<evidence type="ECO:0000256" key="15">
    <source>
        <dbReference type="ARBA" id="ARBA00023008"/>
    </source>
</evidence>
<keyword evidence="9 21" id="KW-0547">Nucleotide-binding</keyword>
<feature type="domain" description="HMA" evidence="22">
    <location>
        <begin position="1"/>
        <end position="67"/>
    </location>
</feature>
<proteinExistence type="inferred from homology"/>
<dbReference type="GO" id="GO:0005507">
    <property type="term" value="F:copper ion binding"/>
    <property type="evidence" value="ECO:0007669"/>
    <property type="project" value="InterPro"/>
</dbReference>
<comment type="similarity">
    <text evidence="2 21">Belongs to the cation transport ATPase (P-type) (TC 3.A.3) family. Type IB subfamily.</text>
</comment>
<evidence type="ECO:0000256" key="14">
    <source>
        <dbReference type="ARBA" id="ARBA00022989"/>
    </source>
</evidence>
<evidence type="ECO:0000256" key="12">
    <source>
        <dbReference type="ARBA" id="ARBA00022842"/>
    </source>
</evidence>
<keyword evidence="17 21" id="KW-0472">Membrane</keyword>
<feature type="transmembrane region" description="Helical" evidence="21">
    <location>
        <begin position="710"/>
        <end position="729"/>
    </location>
</feature>
<dbReference type="InterPro" id="IPR023298">
    <property type="entry name" value="ATPase_P-typ_TM_dom_sf"/>
</dbReference>
<dbReference type="NCBIfam" id="TIGR00003">
    <property type="entry name" value="copper ion binding protein"/>
    <property type="match status" value="1"/>
</dbReference>
<dbReference type="Pfam" id="PF00702">
    <property type="entry name" value="Hydrolase"/>
    <property type="match status" value="1"/>
</dbReference>
<dbReference type="InterPro" id="IPR006121">
    <property type="entry name" value="HMA_dom"/>
</dbReference>
<keyword evidence="24" id="KW-1185">Reference proteome</keyword>
<dbReference type="GeneID" id="78288174"/>
<dbReference type="InterPro" id="IPR001757">
    <property type="entry name" value="P_typ_ATPase"/>
</dbReference>
<keyword evidence="15" id="KW-0186">Copper</keyword>
<feature type="transmembrane region" description="Helical" evidence="21">
    <location>
        <begin position="155"/>
        <end position="177"/>
    </location>
</feature>
<dbReference type="Gene3D" id="3.40.50.1000">
    <property type="entry name" value="HAD superfamily/HAD-like"/>
    <property type="match status" value="1"/>
</dbReference>
<dbReference type="Gene3D" id="3.30.70.100">
    <property type="match status" value="2"/>
</dbReference>
<dbReference type="FunFam" id="2.70.150.10:FF:000002">
    <property type="entry name" value="Copper-transporting ATPase 1, putative"/>
    <property type="match status" value="1"/>
</dbReference>
<evidence type="ECO:0000256" key="7">
    <source>
        <dbReference type="ARBA" id="ARBA00022723"/>
    </source>
</evidence>
<sequence>MKQKYSVKGMTCSACESHVYNSVCKLPGVSNVEVNLLTNSMNVEFDEHQTNDTLIIKAVKDGGYQASLFEEGLIDSDELVGLKKRLIYCFIALGLLMYVSMSAMFNYPIPSFIKDNSYTNIIFQVIFLIPILILKKEYFINGFKNLIHFDPTMDSLIALGAGAAIVYSVYSVVLTLTGTMMEMHLVHNVYFESAGMIITLISFGKYLEARSKKKTTDAISKLLELAPDVACRINDGKEEIVKISQLMINDKVLVKANETIPVDGKIIQGFSSVDESMITGESLPIEKGVDSLVIGGTNNLQGSFIYQVTKTVEDSTLAKIIELVEEASSSKAPMTRAIDKVVKYFVPTVIIIALLTFGYWMLVGNGLNFAITSAIAVLVISCPCALGLATPVAIMVSTGVGATNGILIKSASVLENENNIDVVVFDKTGTLTQGKARVSDVYSDSLSNEEVIRIIASLEKGSSHVLADAFIQKAKELDVELVEITDFESLSGLGIKGNVLDQDYLVGNLRMIKENKIDFSDYQDQINDYVAKGKTLVFLAKQNKLVGLVSIFDDIKLTSKQAIQRLKEMKIKTVMLTGDLKAAAKAINQQLELDEVIAEVLPQDKESVIKRLQEQGNNVMMVGDGINDAPALVRSDVGVAIGKGNDIAIDAADVILMKDDMRDIVSSIELSKKTILNIKENLFWAFIYNIIGIPIAAGVFYNLFGLRLDAMIGSLCMSLSSVCVVSNALRLKRFKPYYKKENKKVKKEIMIDGMMCAMCKKHVEEALNSLANTNATVNLEAKKAIVETELDDSVLQGVIEKAGYKVVGIENV</sequence>
<keyword evidence="12" id="KW-0460">Magnesium</keyword>
<evidence type="ECO:0000313" key="24">
    <source>
        <dbReference type="Proteomes" id="UP000198558"/>
    </source>
</evidence>
<dbReference type="PROSITE" id="PS01047">
    <property type="entry name" value="HMA_1"/>
    <property type="match status" value="1"/>
</dbReference>
<dbReference type="NCBIfam" id="TIGR01511">
    <property type="entry name" value="ATPase-IB1_Cu"/>
    <property type="match status" value="1"/>
</dbReference>
<dbReference type="InterPro" id="IPR018303">
    <property type="entry name" value="ATPase_P-typ_P_site"/>
</dbReference>
<dbReference type="SFLD" id="SFLDF00027">
    <property type="entry name" value="p-type_atpase"/>
    <property type="match status" value="1"/>
</dbReference>
<dbReference type="NCBIfam" id="TIGR01494">
    <property type="entry name" value="ATPase_P-type"/>
    <property type="match status" value="1"/>
</dbReference>
<dbReference type="EMBL" id="FOIN01000010">
    <property type="protein sequence ID" value="SET41635.1"/>
    <property type="molecule type" value="Genomic_DNA"/>
</dbReference>
<dbReference type="OrthoDB" id="9813266at2"/>
<dbReference type="EC" id="7.2.2.8" evidence="3"/>
<keyword evidence="11 21" id="KW-0067">ATP-binding</keyword>
<dbReference type="GO" id="GO:0055070">
    <property type="term" value="P:copper ion homeostasis"/>
    <property type="evidence" value="ECO:0007669"/>
    <property type="project" value="TreeGrafter"/>
</dbReference>
<keyword evidence="7 21" id="KW-0479">Metal-binding</keyword>
<dbReference type="AlphaFoldDB" id="A0A1I0E8S6"/>
<comment type="subcellular location">
    <subcellularLocation>
        <location evidence="1">Cell membrane</location>
        <topology evidence="1">Multi-pass membrane protein</topology>
    </subcellularLocation>
</comment>
<dbReference type="Proteomes" id="UP000198558">
    <property type="component" value="Unassembled WGS sequence"/>
</dbReference>
<dbReference type="InterPro" id="IPR023299">
    <property type="entry name" value="ATPase_P-typ_cyto_dom_N"/>
</dbReference>
<keyword evidence="10" id="KW-0187">Copper transport</keyword>
<dbReference type="GO" id="GO:0043682">
    <property type="term" value="F:P-type divalent copper transporter activity"/>
    <property type="evidence" value="ECO:0007669"/>
    <property type="project" value="TreeGrafter"/>
</dbReference>
<evidence type="ECO:0000256" key="19">
    <source>
        <dbReference type="ARBA" id="ARBA00033239"/>
    </source>
</evidence>
<dbReference type="InterPro" id="IPR023214">
    <property type="entry name" value="HAD_sf"/>
</dbReference>
<dbReference type="NCBIfam" id="TIGR01525">
    <property type="entry name" value="ATPase-IB_hvy"/>
    <property type="match status" value="1"/>
</dbReference>
<keyword evidence="8" id="KW-0677">Repeat</keyword>
<feature type="transmembrane region" description="Helical" evidence="21">
    <location>
        <begin position="117"/>
        <end position="134"/>
    </location>
</feature>
<dbReference type="SUPFAM" id="SSF81665">
    <property type="entry name" value="Calcium ATPase, transmembrane domain M"/>
    <property type="match status" value="1"/>
</dbReference>
<dbReference type="GO" id="GO:0016887">
    <property type="term" value="F:ATP hydrolysis activity"/>
    <property type="evidence" value="ECO:0007669"/>
    <property type="project" value="InterPro"/>
</dbReference>
<feature type="domain" description="HMA" evidence="22">
    <location>
        <begin position="745"/>
        <end position="807"/>
    </location>
</feature>
<evidence type="ECO:0000256" key="17">
    <source>
        <dbReference type="ARBA" id="ARBA00023136"/>
    </source>
</evidence>
<dbReference type="Gene3D" id="2.70.150.10">
    <property type="entry name" value="Calcium-transporting ATPase, cytoplasmic transduction domain A"/>
    <property type="match status" value="1"/>
</dbReference>
<feature type="transmembrane region" description="Helical" evidence="21">
    <location>
        <begin position="682"/>
        <end position="704"/>
    </location>
</feature>
<keyword evidence="21" id="KW-1003">Cell membrane</keyword>
<dbReference type="Pfam" id="PF00403">
    <property type="entry name" value="HMA"/>
    <property type="match status" value="2"/>
</dbReference>
<evidence type="ECO:0000256" key="5">
    <source>
        <dbReference type="ARBA" id="ARBA00022448"/>
    </source>
</evidence>
<feature type="transmembrane region" description="Helical" evidence="21">
    <location>
        <begin position="189"/>
        <end position="207"/>
    </location>
</feature>
<evidence type="ECO:0000259" key="22">
    <source>
        <dbReference type="PROSITE" id="PS50846"/>
    </source>
</evidence>
<dbReference type="Gene3D" id="3.40.1110.10">
    <property type="entry name" value="Calcium-transporting ATPase, cytoplasmic domain N"/>
    <property type="match status" value="1"/>
</dbReference>
<evidence type="ECO:0000256" key="20">
    <source>
        <dbReference type="ARBA" id="ARBA00049289"/>
    </source>
</evidence>
<name>A0A1I0E8S6_9FIRM</name>
<keyword evidence="5" id="KW-0813">Transport</keyword>
<evidence type="ECO:0000256" key="10">
    <source>
        <dbReference type="ARBA" id="ARBA00022796"/>
    </source>
</evidence>
<dbReference type="PROSITE" id="PS00154">
    <property type="entry name" value="ATPASE_E1_E2"/>
    <property type="match status" value="1"/>
</dbReference>
<dbReference type="PRINTS" id="PR00943">
    <property type="entry name" value="CUATPASE"/>
</dbReference>
<feature type="transmembrane region" description="Helical" evidence="21">
    <location>
        <begin position="86"/>
        <end position="105"/>
    </location>
</feature>
<evidence type="ECO:0000256" key="11">
    <source>
        <dbReference type="ARBA" id="ARBA00022840"/>
    </source>
</evidence>
<evidence type="ECO:0000256" key="21">
    <source>
        <dbReference type="RuleBase" id="RU362081"/>
    </source>
</evidence>